<evidence type="ECO:0000256" key="9">
    <source>
        <dbReference type="SAM" id="Phobius"/>
    </source>
</evidence>
<feature type="transmembrane region" description="Helical" evidence="9">
    <location>
        <begin position="722"/>
        <end position="743"/>
    </location>
</feature>
<name>A0A517LIK5_9PEZI</name>
<feature type="transmembrane region" description="Helical" evidence="9">
    <location>
        <begin position="991"/>
        <end position="1014"/>
    </location>
</feature>
<feature type="region of interest" description="Disordered" evidence="8">
    <location>
        <begin position="762"/>
        <end position="790"/>
    </location>
</feature>
<evidence type="ECO:0000313" key="13">
    <source>
        <dbReference type="Proteomes" id="UP000316270"/>
    </source>
</evidence>
<keyword evidence="5 9" id="KW-1133">Transmembrane helix</keyword>
<feature type="transmembrane region" description="Helical" evidence="9">
    <location>
        <begin position="957"/>
        <end position="975"/>
    </location>
</feature>
<feature type="transmembrane region" description="Helical" evidence="9">
    <location>
        <begin position="280"/>
        <end position="310"/>
    </location>
</feature>
<sequence>MPNTNGEQSRAPSAQSRRSSVASQDTNPPSQNATPAHSQSNSAVLGNAGQNSDTVRRRPPASTTRTEGYGSITNPLRNAGPTSDGGSAKKPSSKRPPSLSRRTTSTFLPHKGQEFSVDDAQDEIGIELERQRAEKEERRAATKTTGSGTLRRQASIIRRRTAAQPPKLAKVDSSGDETAQQHDGTSTPMPKDIEPQPTESPEEEEEVAQSDDCAEDSADDDADLSDAESFTLKDRQEAINVTHPFGIRIWKPALYKKDRSVQQSAEEDVHSTPGGQVNNWLFLFNFLWTVLFGWWLALVCAMGALVCLLMSFVSDSCIGYGVLLIGLAKYIFYPFGKFVKLAQDEAYAEEDEGEGRSISEYEQWQSGDLEEGRLFFGPVHINRSLIGRRRTSVDSNDETQSLLGRTTRGMSEGGAATRAKRRLFGRGEWNVGRVIFFLTFYGLLTPSLILVSLFCWFFVFSIPMGKVTLLLFDHLRRHPLALSFHSESADTRHPGEPPSSILLCTYRAVGTRYWKYTIDGTNIFLFNLLGLVAFTIFDFYVLNETLKIGGFLTNQGLIFGLALLSIIPLAYFIGQAVASISAQSSMGVGATINALFSTIVEVYLYCVALNEGKHALVEGSIIGSIFAGILFLPGLSMCFGALKRKTQRFNVNSAGVTSTMLLFAMIGAFGPTLFYQIYGSHELKCRECHPHDVKLSERDCRRCFFSQVPDVDDRFYQDAVLPYIYCSAFALFLSYLIGLLFTLRTHAAVIWSTEHDEKKADALTASSVSNPQSASIHEPRHDHNILTRQTTFGSIDKNRTPIRDSQLYQRILGQSLRQSSSSTFAGDNSTNNTLKGMDGPSSHSLKSPHIVPPVSRDADIPAGFNLSSLSAEENQNLTQQVNEIAATAAAIAARDANRPRTITHHSKSRVPHTAHTPHVAQAVPSGEAIDSGAIPELHGSAASGGHDAPNWSRTKSAVILMTATLAYAVIAEILVNTVDSVLNNIDVDEKFLGITLFALVPNTTEFLNAISFAMNGNIALSMEIGSAYALQVCLLQIPALVLYSAVYGRFIDPTDVADHTFTLIFPQWDMVTIILCVLLLSYMYGEGKSNYFKGSILILSYVVIIIGFYFSSFNSGAINMGINEMDTLALGVSPLHANFKKEFVEYRSRSEL</sequence>
<accession>A0A517LIK5</accession>
<feature type="compositionally biased region" description="Polar residues" evidence="8">
    <location>
        <begin position="25"/>
        <end position="53"/>
    </location>
</feature>
<gene>
    <name evidence="12" type="ORF">FKW77_004431</name>
</gene>
<feature type="compositionally biased region" description="Polar residues" evidence="8">
    <location>
        <begin position="61"/>
        <end position="85"/>
    </location>
</feature>
<evidence type="ECO:0000256" key="4">
    <source>
        <dbReference type="ARBA" id="ARBA00022692"/>
    </source>
</evidence>
<feature type="compositionally biased region" description="Low complexity" evidence="8">
    <location>
        <begin position="95"/>
        <end position="106"/>
    </location>
</feature>
<feature type="domain" description="Sodium/calcium exchanger membrane region" evidence="10">
    <location>
        <begin position="956"/>
        <end position="1109"/>
    </location>
</feature>
<dbReference type="GO" id="GO:0005774">
    <property type="term" value="C:vacuolar membrane"/>
    <property type="evidence" value="ECO:0007669"/>
    <property type="project" value="UniProtKB-ARBA"/>
</dbReference>
<keyword evidence="4 9" id="KW-0812">Transmembrane</keyword>
<feature type="compositionally biased region" description="Basic and acidic residues" evidence="8">
    <location>
        <begin position="127"/>
        <end position="140"/>
    </location>
</feature>
<dbReference type="InterPro" id="IPR044880">
    <property type="entry name" value="NCX_ion-bd_dom_sf"/>
</dbReference>
<keyword evidence="6" id="KW-0406">Ion transport</keyword>
<keyword evidence="7 9" id="KW-0472">Membrane</keyword>
<dbReference type="PANTHER" id="PTHR31503">
    <property type="entry name" value="VACUOLAR CALCIUM ION TRANSPORTER"/>
    <property type="match status" value="1"/>
</dbReference>
<feature type="transmembrane region" description="Helical" evidence="9">
    <location>
        <begin position="1026"/>
        <end position="1045"/>
    </location>
</feature>
<evidence type="ECO:0008006" key="14">
    <source>
        <dbReference type="Google" id="ProtNLM"/>
    </source>
</evidence>
<feature type="transmembrane region" description="Helical" evidence="9">
    <location>
        <begin position="522"/>
        <end position="542"/>
    </location>
</feature>
<feature type="transmembrane region" description="Helical" evidence="9">
    <location>
        <begin position="1091"/>
        <end position="1110"/>
    </location>
</feature>
<feature type="compositionally biased region" description="Low complexity" evidence="8">
    <location>
        <begin position="8"/>
        <end position="24"/>
    </location>
</feature>
<feature type="compositionally biased region" description="Polar residues" evidence="8">
    <location>
        <begin position="176"/>
        <end position="188"/>
    </location>
</feature>
<evidence type="ECO:0000256" key="6">
    <source>
        <dbReference type="ARBA" id="ARBA00023065"/>
    </source>
</evidence>
<evidence type="ECO:0000256" key="1">
    <source>
        <dbReference type="ARBA" id="ARBA00004127"/>
    </source>
</evidence>
<evidence type="ECO:0000256" key="2">
    <source>
        <dbReference type="ARBA" id="ARBA00008170"/>
    </source>
</evidence>
<feature type="transmembrane region" description="Helical" evidence="9">
    <location>
        <begin position="1065"/>
        <end position="1084"/>
    </location>
</feature>
<feature type="compositionally biased region" description="Polar residues" evidence="8">
    <location>
        <begin position="818"/>
        <end position="834"/>
    </location>
</feature>
<organism evidence="12 13">
    <name type="scientific">Venturia effusa</name>
    <dbReference type="NCBI Taxonomy" id="50376"/>
    <lineage>
        <taxon>Eukaryota</taxon>
        <taxon>Fungi</taxon>
        <taxon>Dikarya</taxon>
        <taxon>Ascomycota</taxon>
        <taxon>Pezizomycotina</taxon>
        <taxon>Dothideomycetes</taxon>
        <taxon>Pleosporomycetidae</taxon>
        <taxon>Venturiales</taxon>
        <taxon>Venturiaceae</taxon>
        <taxon>Venturia</taxon>
    </lineage>
</organism>
<feature type="compositionally biased region" description="Basic residues" evidence="8">
    <location>
        <begin position="901"/>
        <end position="912"/>
    </location>
</feature>
<feature type="transmembrane region" description="Helical" evidence="9">
    <location>
        <begin position="317"/>
        <end position="335"/>
    </location>
</feature>
<evidence type="ECO:0000256" key="3">
    <source>
        <dbReference type="ARBA" id="ARBA00022448"/>
    </source>
</evidence>
<feature type="domain" description="Sodium/calcium exchanger membrane region" evidence="10">
    <location>
        <begin position="557"/>
        <end position="666"/>
    </location>
</feature>
<evidence type="ECO:0000256" key="8">
    <source>
        <dbReference type="SAM" id="MobiDB-lite"/>
    </source>
</evidence>
<reference evidence="12 13" key="1">
    <citation type="submission" date="2019-07" db="EMBL/GenBank/DDBJ databases">
        <title>Finished genome of Venturia effusa.</title>
        <authorList>
            <person name="Young C.A."/>
            <person name="Cox M.P."/>
            <person name="Ganley A.R.D."/>
            <person name="David W.J."/>
        </authorList>
    </citation>
    <scope>NUCLEOTIDE SEQUENCE [LARGE SCALE GENOMIC DNA]</scope>
    <source>
        <strain evidence="13">albino</strain>
    </source>
</reference>
<evidence type="ECO:0000313" key="12">
    <source>
        <dbReference type="EMBL" id="QDS75475.1"/>
    </source>
</evidence>
<dbReference type="InterPro" id="IPR005185">
    <property type="entry name" value="YccF"/>
</dbReference>
<feature type="region of interest" description="Disordered" evidence="8">
    <location>
        <begin position="1"/>
        <end position="224"/>
    </location>
</feature>
<evidence type="ECO:0000259" key="10">
    <source>
        <dbReference type="Pfam" id="PF01699"/>
    </source>
</evidence>
<dbReference type="GO" id="GO:0006874">
    <property type="term" value="P:intracellular calcium ion homeostasis"/>
    <property type="evidence" value="ECO:0007669"/>
    <property type="project" value="TreeGrafter"/>
</dbReference>
<feature type="compositionally biased region" description="Acidic residues" evidence="8">
    <location>
        <begin position="116"/>
        <end position="126"/>
    </location>
</feature>
<feature type="transmembrane region" description="Helical" evidence="9">
    <location>
        <begin position="654"/>
        <end position="674"/>
    </location>
</feature>
<dbReference type="OrthoDB" id="16982at2759"/>
<proteinExistence type="inferred from homology"/>
<feature type="domain" description="Inner membrane component" evidence="11">
    <location>
        <begin position="283"/>
        <end position="337"/>
    </location>
</feature>
<dbReference type="STRING" id="50376.A0A517LIK5"/>
<protein>
    <recommendedName>
        <fullName evidence="14">Calcium permease family membrane transporter</fullName>
    </recommendedName>
</protein>
<feature type="transmembrane region" description="Helical" evidence="9">
    <location>
        <begin position="554"/>
        <end position="574"/>
    </location>
</feature>
<dbReference type="AlphaFoldDB" id="A0A517LIK5"/>
<dbReference type="Pfam" id="PF03733">
    <property type="entry name" value="YccF"/>
    <property type="match status" value="1"/>
</dbReference>
<feature type="compositionally biased region" description="Polar residues" evidence="8">
    <location>
        <begin position="764"/>
        <end position="775"/>
    </location>
</feature>
<keyword evidence="13" id="KW-1185">Reference proteome</keyword>
<feature type="transmembrane region" description="Helical" evidence="9">
    <location>
        <begin position="621"/>
        <end position="642"/>
    </location>
</feature>
<feature type="transmembrane region" description="Helical" evidence="9">
    <location>
        <begin position="434"/>
        <end position="459"/>
    </location>
</feature>
<feature type="region of interest" description="Disordered" evidence="8">
    <location>
        <begin position="818"/>
        <end position="858"/>
    </location>
</feature>
<keyword evidence="3" id="KW-0813">Transport</keyword>
<dbReference type="Proteomes" id="UP000316270">
    <property type="component" value="Chromosome 13"/>
</dbReference>
<feature type="region of interest" description="Disordered" evidence="8">
    <location>
        <begin position="895"/>
        <end position="918"/>
    </location>
</feature>
<comment type="similarity">
    <text evidence="2">Belongs to the Ca(2+):cation antiporter (CaCA) (TC 2.A.19) family.</text>
</comment>
<dbReference type="GO" id="GO:0012505">
    <property type="term" value="C:endomembrane system"/>
    <property type="evidence" value="ECO:0007669"/>
    <property type="project" value="UniProtKB-SubCell"/>
</dbReference>
<evidence type="ECO:0000256" key="5">
    <source>
        <dbReference type="ARBA" id="ARBA00022989"/>
    </source>
</evidence>
<evidence type="ECO:0000259" key="11">
    <source>
        <dbReference type="Pfam" id="PF03733"/>
    </source>
</evidence>
<dbReference type="FunFam" id="1.20.1420.30:FF:000017">
    <property type="entry name" value="Calcium permease family membrane transporter"/>
    <property type="match status" value="1"/>
</dbReference>
<dbReference type="Pfam" id="PF01699">
    <property type="entry name" value="Na_Ca_ex"/>
    <property type="match status" value="2"/>
</dbReference>
<dbReference type="Gene3D" id="1.20.1420.30">
    <property type="entry name" value="NCX, central ion-binding region"/>
    <property type="match status" value="2"/>
</dbReference>
<evidence type="ECO:0000256" key="7">
    <source>
        <dbReference type="ARBA" id="ARBA00023136"/>
    </source>
</evidence>
<dbReference type="EMBL" id="CP042197">
    <property type="protein sequence ID" value="QDS75475.1"/>
    <property type="molecule type" value="Genomic_DNA"/>
</dbReference>
<dbReference type="InterPro" id="IPR004837">
    <property type="entry name" value="NaCa_Exmemb"/>
</dbReference>
<dbReference type="InterPro" id="IPR004713">
    <property type="entry name" value="CaH_exchang"/>
</dbReference>
<feature type="compositionally biased region" description="Acidic residues" evidence="8">
    <location>
        <begin position="200"/>
        <end position="224"/>
    </location>
</feature>
<dbReference type="PANTHER" id="PTHR31503:SF10">
    <property type="entry name" value="VNX1 PROTEIN"/>
    <property type="match status" value="1"/>
</dbReference>
<dbReference type="GO" id="GO:0015369">
    <property type="term" value="F:calcium:proton antiporter activity"/>
    <property type="evidence" value="ECO:0007669"/>
    <property type="project" value="TreeGrafter"/>
</dbReference>
<feature type="transmembrane region" description="Helical" evidence="9">
    <location>
        <begin position="586"/>
        <end position="605"/>
    </location>
</feature>
<comment type="subcellular location">
    <subcellularLocation>
        <location evidence="1">Endomembrane system</location>
        <topology evidence="1">Multi-pass membrane protein</topology>
    </subcellularLocation>
</comment>